<dbReference type="Proteomes" id="UP000616151">
    <property type="component" value="Unassembled WGS sequence"/>
</dbReference>
<evidence type="ECO:0000313" key="2">
    <source>
        <dbReference type="Proteomes" id="UP000616151"/>
    </source>
</evidence>
<protein>
    <submittedName>
        <fullName evidence="1">GntR family transcriptional regulator</fullName>
    </submittedName>
</protein>
<sequence>MAQKHKTSGTTGDGERKLRYQAVYDWVLDYIASKGLASGDKLPSSTEIASLTKVSLISVRHALDKLEHAGKIQRHQGIGTFVARDRIVSEPNRSGRLLETLTPSGKGPQLTTEVLSINIGLPSPEIAKALSIETGQPVWEIIRRRSLGGAPAILEQAVLPLSIVPALDEKELAAGDSLYRLLAERFGLKDDYAEQSLEVDKPAANEREALGLGARDQVVRVRGVSFTATGVAFDCYQQTYRASDFVFYTSGSGSRRLLQPADIKEWVVLPLHSGSKAGSGSKR</sequence>
<accession>A0ACC5R039</accession>
<proteinExistence type="predicted"/>
<comment type="caution">
    <text evidence="1">The sequence shown here is derived from an EMBL/GenBank/DDBJ whole genome shotgun (WGS) entry which is preliminary data.</text>
</comment>
<gene>
    <name evidence="1" type="ORF">JHL16_06495</name>
</gene>
<dbReference type="EMBL" id="JAENHL010000006">
    <property type="protein sequence ID" value="MBK1865996.1"/>
    <property type="molecule type" value="Genomic_DNA"/>
</dbReference>
<evidence type="ECO:0000313" key="1">
    <source>
        <dbReference type="EMBL" id="MBK1865996.1"/>
    </source>
</evidence>
<organism evidence="1 2">
    <name type="scientific">Taklimakanibacter albus</name>
    <dbReference type="NCBI Taxonomy" id="2800327"/>
    <lineage>
        <taxon>Bacteria</taxon>
        <taxon>Pseudomonadati</taxon>
        <taxon>Pseudomonadota</taxon>
        <taxon>Alphaproteobacteria</taxon>
        <taxon>Hyphomicrobiales</taxon>
        <taxon>Aestuariivirgaceae</taxon>
        <taxon>Taklimakanibacter</taxon>
    </lineage>
</organism>
<reference evidence="1" key="1">
    <citation type="submission" date="2021-01" db="EMBL/GenBank/DDBJ databases">
        <authorList>
            <person name="Sun Q."/>
        </authorList>
    </citation>
    <scope>NUCLEOTIDE SEQUENCE</scope>
    <source>
        <strain evidence="1">YIM B02566</strain>
    </source>
</reference>
<name>A0ACC5R039_9HYPH</name>
<keyword evidence="2" id="KW-1185">Reference proteome</keyword>